<feature type="transmembrane region" description="Helical" evidence="1">
    <location>
        <begin position="338"/>
        <end position="356"/>
    </location>
</feature>
<dbReference type="Proteomes" id="UP000241808">
    <property type="component" value="Unassembled WGS sequence"/>
</dbReference>
<feature type="transmembrane region" description="Helical" evidence="1">
    <location>
        <begin position="126"/>
        <end position="146"/>
    </location>
</feature>
<keyword evidence="3" id="KW-1185">Reference proteome</keyword>
<evidence type="ECO:0008006" key="4">
    <source>
        <dbReference type="Google" id="ProtNLM"/>
    </source>
</evidence>
<feature type="transmembrane region" description="Helical" evidence="1">
    <location>
        <begin position="225"/>
        <end position="241"/>
    </location>
</feature>
<feature type="transmembrane region" description="Helical" evidence="1">
    <location>
        <begin position="436"/>
        <end position="454"/>
    </location>
</feature>
<feature type="transmembrane region" description="Helical" evidence="1">
    <location>
        <begin position="203"/>
        <end position="219"/>
    </location>
</feature>
<comment type="caution">
    <text evidence="2">The sequence shown here is derived from an EMBL/GenBank/DDBJ whole genome shotgun (WGS) entry which is preliminary data.</text>
</comment>
<feature type="transmembrane region" description="Helical" evidence="1">
    <location>
        <begin position="405"/>
        <end position="424"/>
    </location>
</feature>
<evidence type="ECO:0000313" key="3">
    <source>
        <dbReference type="Proteomes" id="UP000241808"/>
    </source>
</evidence>
<dbReference type="EMBL" id="PZZL01000006">
    <property type="protein sequence ID" value="PTM53472.1"/>
    <property type="molecule type" value="Genomic_DNA"/>
</dbReference>
<keyword evidence="1" id="KW-0472">Membrane</keyword>
<protein>
    <recommendedName>
        <fullName evidence="4">Membrane protein YfhO</fullName>
    </recommendedName>
</protein>
<dbReference type="PANTHER" id="PTHR38454:SF1">
    <property type="entry name" value="INTEGRAL MEMBRANE PROTEIN"/>
    <property type="match status" value="1"/>
</dbReference>
<feature type="transmembrane region" description="Helical" evidence="1">
    <location>
        <begin position="368"/>
        <end position="385"/>
    </location>
</feature>
<evidence type="ECO:0000256" key="1">
    <source>
        <dbReference type="SAM" id="Phobius"/>
    </source>
</evidence>
<organism evidence="2 3">
    <name type="scientific">Phreatobacter oligotrophus</name>
    <dbReference type="NCBI Taxonomy" id="1122261"/>
    <lineage>
        <taxon>Bacteria</taxon>
        <taxon>Pseudomonadati</taxon>
        <taxon>Pseudomonadota</taxon>
        <taxon>Alphaproteobacteria</taxon>
        <taxon>Hyphomicrobiales</taxon>
        <taxon>Phreatobacteraceae</taxon>
        <taxon>Phreatobacter</taxon>
    </lineage>
</organism>
<sequence length="825" mass="89229">MSLQSPARAASRGASVLFASQTRLAGLWRSVAASPRAGLAIALLAVTLVWTAAWMQWWLNDLVVPWDSKNQFYAFFRFLASAIHSGATPFWNPYHYSGHPSIADPQSLIFQPPFLIWAWFDPEPSLFAFDFLVFCHLLVGGLAIAIHGHRIGWPAAASVLAATVFMLGGVVAGRMNHVGIITAYGLFPLALLLLDIALDRRSILSAIGFTLTAVLLAIGRTQEPMLLSAILVAYALTKVAVQERPLAYLGRRLHLFVLMALLGAALMVVPILLTAQLASFSNRPAVDLETALTSSWFPVNLATFFAPDALGSLQPSATGDWGPSHGTRPGIDSTDRSFNYLFAGTLTALLLLWHGLAGGRIFASGRRVFAIVALAGLAYALGRYTPVFPFLFEHVPGVSRFRRPVGGLFIVVIGLAYLAGFLLADYVRRGLPRLNRVVAIGLGLGTAGVLAWAIQFSAHSGKGWESALAIAKVAPIYVALIVLLAWPKTARLRLAAASLAVVVTGGELVLRNAGSSLNAEPRAWYAFLEKPAGRDAGIIATLTRELKKHGSRATRPRVEIVGLGGPWQNAAMVYGFEATNGYNPLRIGPYDRLVSPGESPYTVLHRQFPTSFPSYSCDLSKLLGLEYIVLDRPIEQMPHLAQRSVVETVMAGPRAWIYRLPDPSPRVALASAVRVADADAFIEAGSFPRVNGTHQEVMVDDDDELSQQATANQQATPRQGTASALTPAMQALMRSPGKAEITAWRPDRIEVAVDARVSTVLTLHEPWYPGWEVEVDGVRKPLLRSDVLFRGVEVPAGASKVVFAYRPLSLENLKAALDGLLGRDE</sequence>
<name>A0A2T4Z180_9HYPH</name>
<reference evidence="2 3" key="1">
    <citation type="submission" date="2018-04" db="EMBL/GenBank/DDBJ databases">
        <title>Genomic Encyclopedia of Archaeal and Bacterial Type Strains, Phase II (KMG-II): from individual species to whole genera.</title>
        <authorList>
            <person name="Goeker M."/>
        </authorList>
    </citation>
    <scope>NUCLEOTIDE SEQUENCE [LARGE SCALE GENOMIC DNA]</scope>
    <source>
        <strain evidence="2 3">DSM 25521</strain>
    </source>
</reference>
<dbReference type="PANTHER" id="PTHR38454">
    <property type="entry name" value="INTEGRAL MEMBRANE PROTEIN-RELATED"/>
    <property type="match status" value="1"/>
</dbReference>
<feature type="transmembrane region" description="Helical" evidence="1">
    <location>
        <begin position="178"/>
        <end position="196"/>
    </location>
</feature>
<feature type="transmembrane region" description="Helical" evidence="1">
    <location>
        <begin position="37"/>
        <end position="59"/>
    </location>
</feature>
<evidence type="ECO:0000313" key="2">
    <source>
        <dbReference type="EMBL" id="PTM53472.1"/>
    </source>
</evidence>
<dbReference type="InterPro" id="IPR018580">
    <property type="entry name" value="Uncharacterised_YfhO"/>
</dbReference>
<feature type="transmembrane region" description="Helical" evidence="1">
    <location>
        <begin position="466"/>
        <end position="486"/>
    </location>
</feature>
<feature type="transmembrane region" description="Helical" evidence="1">
    <location>
        <begin position="153"/>
        <end position="172"/>
    </location>
</feature>
<dbReference type="AlphaFoldDB" id="A0A2T4Z180"/>
<keyword evidence="1" id="KW-1133">Transmembrane helix</keyword>
<accession>A0A2T4Z180</accession>
<gene>
    <name evidence="2" type="ORF">C8P69_106126</name>
</gene>
<proteinExistence type="predicted"/>
<keyword evidence="1" id="KW-0812">Transmembrane</keyword>
<feature type="transmembrane region" description="Helical" evidence="1">
    <location>
        <begin position="253"/>
        <end position="273"/>
    </location>
</feature>